<sequence length="134" mass="13946">MITKSLARRFGFAVLTATGGAGILNALITLAAQALGADAAVVPGLTPPAYLSLTLIGVILGAAGWTVARRFAEDPARVLSWLVPLVMVISLIPDVLIALSLDLVGGITLGLMHFAVLSVALPTFRRFLPLSETR</sequence>
<comment type="caution">
    <text evidence="2">The sequence shown here is derived from an EMBL/GenBank/DDBJ whole genome shotgun (WGS) entry which is preliminary data.</text>
</comment>
<keyword evidence="1" id="KW-0812">Transmembrane</keyword>
<protein>
    <submittedName>
        <fullName evidence="2">Uncharacterized protein</fullName>
    </submittedName>
</protein>
<organism evidence="2 3">
    <name type="scientific">Streptosporangium minutum</name>
    <dbReference type="NCBI Taxonomy" id="569862"/>
    <lineage>
        <taxon>Bacteria</taxon>
        <taxon>Bacillati</taxon>
        <taxon>Actinomycetota</taxon>
        <taxon>Actinomycetes</taxon>
        <taxon>Streptosporangiales</taxon>
        <taxon>Streptosporangiaceae</taxon>
        <taxon>Streptosporangium</taxon>
    </lineage>
</organism>
<dbReference type="EMBL" id="NGFP01000174">
    <property type="protein sequence ID" value="OUC92435.1"/>
    <property type="molecule type" value="Genomic_DNA"/>
</dbReference>
<evidence type="ECO:0000313" key="3">
    <source>
        <dbReference type="Proteomes" id="UP000194761"/>
    </source>
</evidence>
<feature type="transmembrane region" description="Helical" evidence="1">
    <location>
        <begin position="103"/>
        <end position="124"/>
    </location>
</feature>
<keyword evidence="1" id="KW-1133">Transmembrane helix</keyword>
<feature type="transmembrane region" description="Helical" evidence="1">
    <location>
        <begin position="49"/>
        <end position="67"/>
    </location>
</feature>
<dbReference type="RefSeq" id="WP_086576898.1">
    <property type="nucleotide sequence ID" value="NZ_NGFP01000174.1"/>
</dbReference>
<evidence type="ECO:0000313" key="2">
    <source>
        <dbReference type="EMBL" id="OUC92435.1"/>
    </source>
</evidence>
<reference evidence="2 3" key="1">
    <citation type="submission" date="2017-05" db="EMBL/GenBank/DDBJ databases">
        <title>Biotechnological potential of actinobacteria isolated from South African environments.</title>
        <authorList>
            <person name="Le Roes-Hill M."/>
            <person name="Prins A."/>
            <person name="Durrell K.A."/>
        </authorList>
    </citation>
    <scope>NUCLEOTIDE SEQUENCE [LARGE SCALE GENOMIC DNA]</scope>
    <source>
        <strain evidence="2">M26</strain>
    </source>
</reference>
<name>A0A243RCN3_9ACTN</name>
<accession>A0A243RCN3</accession>
<feature type="transmembrane region" description="Helical" evidence="1">
    <location>
        <begin position="79"/>
        <end position="97"/>
    </location>
</feature>
<gene>
    <name evidence="2" type="ORF">CA984_30125</name>
</gene>
<dbReference type="AlphaFoldDB" id="A0A243RCN3"/>
<keyword evidence="3" id="KW-1185">Reference proteome</keyword>
<dbReference type="Pfam" id="PF19545">
    <property type="entry name" value="DUF6069"/>
    <property type="match status" value="1"/>
</dbReference>
<evidence type="ECO:0000256" key="1">
    <source>
        <dbReference type="SAM" id="Phobius"/>
    </source>
</evidence>
<dbReference type="InterPro" id="IPR045713">
    <property type="entry name" value="DUF6069"/>
</dbReference>
<dbReference type="Proteomes" id="UP000194761">
    <property type="component" value="Unassembled WGS sequence"/>
</dbReference>
<proteinExistence type="predicted"/>
<keyword evidence="1" id="KW-0472">Membrane</keyword>